<dbReference type="PATRIC" id="fig|1122219.3.peg.3053"/>
<reference evidence="1 2" key="1">
    <citation type="submission" date="2015-06" db="EMBL/GenBank/DDBJ databases">
        <title>Draft genome sequence of beer spoilage bacterium Megasphaera cerevisiae type strain 20462.</title>
        <authorList>
            <person name="Kutumbaka K."/>
            <person name="Pasmowitz J."/>
            <person name="Mategko J."/>
            <person name="Reyes D."/>
            <person name="Friedrich A."/>
            <person name="Han S."/>
            <person name="Martens-Habbena W."/>
            <person name="Neal-McKinney J."/>
            <person name="Janagama H.K."/>
            <person name="Nadala C."/>
            <person name="Samadpour M."/>
        </authorList>
    </citation>
    <scope>NUCLEOTIDE SEQUENCE [LARGE SCALE GENOMIC DNA]</scope>
    <source>
        <strain evidence="1 2">DSM 20462</strain>
    </source>
</reference>
<sequence length="59" mass="6588">MTINELIKKVASGKQVKYGEAKELLAGHEVYNDGVYNFDNCILSCNSLDDNSVLYHPLI</sequence>
<dbReference type="AlphaFoldDB" id="A0A0J6ZQE1"/>
<comment type="caution">
    <text evidence="1">The sequence shown here is derived from an EMBL/GenBank/DDBJ whole genome shotgun (WGS) entry which is preliminary data.</text>
</comment>
<name>A0A0J6ZQE1_9FIRM</name>
<proteinExistence type="predicted"/>
<dbReference type="Proteomes" id="UP000036503">
    <property type="component" value="Unassembled WGS sequence"/>
</dbReference>
<gene>
    <name evidence="1" type="ORF">AB840_03790</name>
</gene>
<dbReference type="InParanoid" id="A0A0J6ZQE1"/>
<dbReference type="EMBL" id="LEKT01000008">
    <property type="protein sequence ID" value="KMO87166.1"/>
    <property type="molecule type" value="Genomic_DNA"/>
</dbReference>
<organism evidence="1 2">
    <name type="scientific">Megasphaera cerevisiae DSM 20462</name>
    <dbReference type="NCBI Taxonomy" id="1122219"/>
    <lineage>
        <taxon>Bacteria</taxon>
        <taxon>Bacillati</taxon>
        <taxon>Bacillota</taxon>
        <taxon>Negativicutes</taxon>
        <taxon>Veillonellales</taxon>
        <taxon>Veillonellaceae</taxon>
        <taxon>Megasphaera</taxon>
    </lineage>
</organism>
<evidence type="ECO:0000313" key="1">
    <source>
        <dbReference type="EMBL" id="KMO87166.1"/>
    </source>
</evidence>
<protein>
    <submittedName>
        <fullName evidence="1">Uncharacterized protein</fullName>
    </submittedName>
</protein>
<keyword evidence="2" id="KW-1185">Reference proteome</keyword>
<dbReference type="RefSeq" id="WP_048513507.1">
    <property type="nucleotide sequence ID" value="NZ_FUXD01000008.1"/>
</dbReference>
<evidence type="ECO:0000313" key="2">
    <source>
        <dbReference type="Proteomes" id="UP000036503"/>
    </source>
</evidence>
<accession>A0A0J6ZQE1</accession>